<dbReference type="AlphaFoldDB" id="A0A9E7GU79"/>
<dbReference type="EMBL" id="CP097509">
    <property type="protein sequence ID" value="URE17418.1"/>
    <property type="molecule type" value="Genomic_DNA"/>
</dbReference>
<organism evidence="1 2">
    <name type="scientific">Musa troglodytarum</name>
    <name type="common">fe'i banana</name>
    <dbReference type="NCBI Taxonomy" id="320322"/>
    <lineage>
        <taxon>Eukaryota</taxon>
        <taxon>Viridiplantae</taxon>
        <taxon>Streptophyta</taxon>
        <taxon>Embryophyta</taxon>
        <taxon>Tracheophyta</taxon>
        <taxon>Spermatophyta</taxon>
        <taxon>Magnoliopsida</taxon>
        <taxon>Liliopsida</taxon>
        <taxon>Zingiberales</taxon>
        <taxon>Musaceae</taxon>
        <taxon>Musa</taxon>
    </lineage>
</organism>
<keyword evidence="2" id="KW-1185">Reference proteome</keyword>
<evidence type="ECO:0000313" key="1">
    <source>
        <dbReference type="EMBL" id="URE17418.1"/>
    </source>
</evidence>
<sequence>MELDFSMCFGYLKVMGVAVSEIKSNKRGRRPPYQNGECNPNWIIKLGSSMALVTFKTKAERLHKNPDKMEASLSANISEFDAARNYIRLTEDMKPEKLLATRAKAKTTADRDAPFLL</sequence>
<evidence type="ECO:0000313" key="2">
    <source>
        <dbReference type="Proteomes" id="UP001055439"/>
    </source>
</evidence>
<accession>A0A9E7GU79</accession>
<dbReference type="Proteomes" id="UP001055439">
    <property type="component" value="Chromosome 7"/>
</dbReference>
<protein>
    <submittedName>
        <fullName evidence="1">Uncharacterized protein</fullName>
    </submittedName>
</protein>
<feature type="non-terminal residue" evidence="1">
    <location>
        <position position="117"/>
    </location>
</feature>
<proteinExistence type="predicted"/>
<name>A0A9E7GU79_9LILI</name>
<reference evidence="1" key="1">
    <citation type="submission" date="2022-05" db="EMBL/GenBank/DDBJ databases">
        <title>The Musa troglodytarum L. genome provides insights into the mechanism of non-climacteric behaviour and enrichment of carotenoids.</title>
        <authorList>
            <person name="Wang J."/>
        </authorList>
    </citation>
    <scope>NUCLEOTIDE SEQUENCE</scope>
    <source>
        <tissue evidence="1">Leaf</tissue>
    </source>
</reference>
<gene>
    <name evidence="1" type="ORF">MUK42_37523</name>
</gene>